<dbReference type="OrthoDB" id="7342392at2"/>
<evidence type="ECO:0000313" key="2">
    <source>
        <dbReference type="EMBL" id="RRS01261.1"/>
    </source>
</evidence>
<sequence>MRTIIESTLISADGVVNDPGSWALPYFDEEFTEEAAALLGGADAMLLGRGTYDDLSWRWPGQTGPFADAVNGIRKYVFSSTLDQADWNNSVIVRGDVVKEVTRLKEEGGKDLVLFGHGRLSHTLLEHGLLDVLRLAVHPLLVGAPLGSFTENPRTPLELQSSHARGSGVVVLTYRTRAAGPDAPAEA</sequence>
<dbReference type="InterPro" id="IPR024072">
    <property type="entry name" value="DHFR-like_dom_sf"/>
</dbReference>
<accession>A0A426V345</accession>
<feature type="domain" description="Bacterial bifunctional deaminase-reductase C-terminal" evidence="1">
    <location>
        <begin position="3"/>
        <end position="171"/>
    </location>
</feature>
<dbReference type="SUPFAM" id="SSF53597">
    <property type="entry name" value="Dihydrofolate reductase-like"/>
    <property type="match status" value="1"/>
</dbReference>
<dbReference type="RefSeq" id="WP_125245739.1">
    <property type="nucleotide sequence ID" value="NZ_RSEB01000001.1"/>
</dbReference>
<dbReference type="Gene3D" id="3.40.430.10">
    <property type="entry name" value="Dihydrofolate Reductase, subunit A"/>
    <property type="match status" value="1"/>
</dbReference>
<dbReference type="InterPro" id="IPR002734">
    <property type="entry name" value="RibDG_C"/>
</dbReference>
<dbReference type="GO" id="GO:0008703">
    <property type="term" value="F:5-amino-6-(5-phosphoribosylamino)uracil reductase activity"/>
    <property type="evidence" value="ECO:0007669"/>
    <property type="project" value="InterPro"/>
</dbReference>
<protein>
    <submittedName>
        <fullName evidence="2">Dihydrofolate reductase</fullName>
    </submittedName>
</protein>
<dbReference type="GO" id="GO:0009231">
    <property type="term" value="P:riboflavin biosynthetic process"/>
    <property type="evidence" value="ECO:0007669"/>
    <property type="project" value="InterPro"/>
</dbReference>
<comment type="caution">
    <text evidence="2">The sequence shown here is derived from an EMBL/GenBank/DDBJ whole genome shotgun (WGS) entry which is preliminary data.</text>
</comment>
<keyword evidence="3" id="KW-1185">Reference proteome</keyword>
<dbReference type="EMBL" id="RSEB01000001">
    <property type="protein sequence ID" value="RRS01261.1"/>
    <property type="molecule type" value="Genomic_DNA"/>
</dbReference>
<gene>
    <name evidence="2" type="ORF">EIW28_00295</name>
</gene>
<dbReference type="PANTHER" id="PTHR38011">
    <property type="entry name" value="DIHYDROFOLATE REDUCTASE FAMILY PROTEIN (AFU_ORTHOLOGUE AFUA_8G06820)"/>
    <property type="match status" value="1"/>
</dbReference>
<dbReference type="PANTHER" id="PTHR38011:SF2">
    <property type="entry name" value="BIFUNCTIONAL DEAMINASE-REDUCTASE DOMAIN PROTEIN"/>
    <property type="match status" value="1"/>
</dbReference>
<evidence type="ECO:0000259" key="1">
    <source>
        <dbReference type="Pfam" id="PF01872"/>
    </source>
</evidence>
<dbReference type="InterPro" id="IPR050765">
    <property type="entry name" value="Riboflavin_Biosynth_HTPR"/>
</dbReference>
<name>A0A426V345_9ACTN</name>
<dbReference type="Pfam" id="PF01872">
    <property type="entry name" value="RibD_C"/>
    <property type="match status" value="1"/>
</dbReference>
<organism evidence="2 3">
    <name type="scientific">Glycomyces terrestris</name>
    <dbReference type="NCBI Taxonomy" id="2493553"/>
    <lineage>
        <taxon>Bacteria</taxon>
        <taxon>Bacillati</taxon>
        <taxon>Actinomycetota</taxon>
        <taxon>Actinomycetes</taxon>
        <taxon>Glycomycetales</taxon>
        <taxon>Glycomycetaceae</taxon>
        <taxon>Glycomyces</taxon>
    </lineage>
</organism>
<dbReference type="AlphaFoldDB" id="A0A426V345"/>
<reference evidence="2 3" key="1">
    <citation type="submission" date="2018-12" db="EMBL/GenBank/DDBJ databases">
        <title>Glycomyces sp. YIM 121974 draft genome.</title>
        <authorList>
            <person name="Li Q."/>
        </authorList>
    </citation>
    <scope>NUCLEOTIDE SEQUENCE [LARGE SCALE GENOMIC DNA]</scope>
    <source>
        <strain evidence="2 3">YIM 121974</strain>
    </source>
</reference>
<proteinExistence type="predicted"/>
<evidence type="ECO:0000313" key="3">
    <source>
        <dbReference type="Proteomes" id="UP000277256"/>
    </source>
</evidence>
<dbReference type="Proteomes" id="UP000277256">
    <property type="component" value="Unassembled WGS sequence"/>
</dbReference>